<reference evidence="4 5" key="1">
    <citation type="submission" date="2019-07" db="EMBL/GenBank/DDBJ databases">
        <title>Qingshengfaniella alkalisoli gen. nov., sp. nov., isolated from saline soil.</title>
        <authorList>
            <person name="Xu L."/>
            <person name="Huang X.-X."/>
            <person name="Sun J.-Q."/>
        </authorList>
    </citation>
    <scope>NUCLEOTIDE SEQUENCE [LARGE SCALE GENOMIC DNA]</scope>
    <source>
        <strain evidence="4 5">DSM 27279</strain>
    </source>
</reference>
<keyword evidence="5" id="KW-1185">Reference proteome</keyword>
<dbReference type="Pfam" id="PF05368">
    <property type="entry name" value="NmrA"/>
    <property type="match status" value="1"/>
</dbReference>
<gene>
    <name evidence="4" type="ORF">FOZ76_05200</name>
</gene>
<dbReference type="PANTHER" id="PTHR47706:SF9">
    <property type="entry name" value="NMRA-LIKE DOMAIN-CONTAINING PROTEIN-RELATED"/>
    <property type="match status" value="1"/>
</dbReference>
<proteinExistence type="predicted"/>
<dbReference type="Proteomes" id="UP000318405">
    <property type="component" value="Unassembled WGS sequence"/>
</dbReference>
<dbReference type="InterPro" id="IPR036291">
    <property type="entry name" value="NAD(P)-bd_dom_sf"/>
</dbReference>
<dbReference type="OrthoDB" id="5540862at2"/>
<name>A0A556AX88_9BURK</name>
<dbReference type="EMBL" id="VLTJ01000008">
    <property type="protein sequence ID" value="TSH97563.1"/>
    <property type="molecule type" value="Genomic_DNA"/>
</dbReference>
<dbReference type="GO" id="GO:0016491">
    <property type="term" value="F:oxidoreductase activity"/>
    <property type="evidence" value="ECO:0007669"/>
    <property type="project" value="UniProtKB-KW"/>
</dbReference>
<dbReference type="InterPro" id="IPR008030">
    <property type="entry name" value="NmrA-like"/>
</dbReference>
<evidence type="ECO:0000256" key="1">
    <source>
        <dbReference type="ARBA" id="ARBA00022857"/>
    </source>
</evidence>
<dbReference type="Gene3D" id="3.40.50.720">
    <property type="entry name" value="NAD(P)-binding Rossmann-like Domain"/>
    <property type="match status" value="1"/>
</dbReference>
<dbReference type="InterPro" id="IPR051609">
    <property type="entry name" value="NmrA/Isoflavone_reductase-like"/>
</dbReference>
<evidence type="ECO:0000259" key="3">
    <source>
        <dbReference type="Pfam" id="PF05368"/>
    </source>
</evidence>
<sequence length="298" mass="32331">MKQTILVAGATGMLGSRIAHHLLEREDAIVRLLLRPGLEGKKRATADELVTRGAEVIEGDLADHASLDRATRGVDVIVSAVQGGTDAIVDGQVALAETGKRNGVRRILPSDFGLDLFKATPGEHPAFNARATADKVIEGLGIEHIHMLQGAFMGMLQPGSPLIDYDKGTVTFWGDGKQPIELTTVEDTARMTARVALDRDVPSGKFAFAGDRLSFQQVADIAQTQTGKTFKRHSLGNEQQLRSAMKEMAASDPGRAIMLAYQLYMLNGQTSLDDLQSDRYPDLRLQNYTSFLAEQLGD</sequence>
<dbReference type="PANTHER" id="PTHR47706">
    <property type="entry name" value="NMRA-LIKE FAMILY PROTEIN"/>
    <property type="match status" value="1"/>
</dbReference>
<dbReference type="RefSeq" id="WP_143947088.1">
    <property type="nucleotide sequence ID" value="NZ_BAABMB010000004.1"/>
</dbReference>
<organism evidence="4 5">
    <name type="scientific">Verticiella sediminum</name>
    <dbReference type="NCBI Taxonomy" id="1247510"/>
    <lineage>
        <taxon>Bacteria</taxon>
        <taxon>Pseudomonadati</taxon>
        <taxon>Pseudomonadota</taxon>
        <taxon>Betaproteobacteria</taxon>
        <taxon>Burkholderiales</taxon>
        <taxon>Alcaligenaceae</taxon>
        <taxon>Verticiella</taxon>
    </lineage>
</organism>
<keyword evidence="2" id="KW-0560">Oxidoreductase</keyword>
<keyword evidence="1" id="KW-0521">NADP</keyword>
<protein>
    <submittedName>
        <fullName evidence="4">NAD-dependent epimerase/dehydratase family protein</fullName>
    </submittedName>
</protein>
<dbReference type="SUPFAM" id="SSF51735">
    <property type="entry name" value="NAD(P)-binding Rossmann-fold domains"/>
    <property type="match status" value="1"/>
</dbReference>
<evidence type="ECO:0000313" key="5">
    <source>
        <dbReference type="Proteomes" id="UP000318405"/>
    </source>
</evidence>
<dbReference type="AlphaFoldDB" id="A0A556AX88"/>
<evidence type="ECO:0000256" key="2">
    <source>
        <dbReference type="ARBA" id="ARBA00023002"/>
    </source>
</evidence>
<feature type="domain" description="NmrA-like" evidence="3">
    <location>
        <begin position="1"/>
        <end position="243"/>
    </location>
</feature>
<accession>A0A556AX88</accession>
<comment type="caution">
    <text evidence="4">The sequence shown here is derived from an EMBL/GenBank/DDBJ whole genome shotgun (WGS) entry which is preliminary data.</text>
</comment>
<dbReference type="Gene3D" id="3.90.25.10">
    <property type="entry name" value="UDP-galactose 4-epimerase, domain 1"/>
    <property type="match status" value="1"/>
</dbReference>
<evidence type="ECO:0000313" key="4">
    <source>
        <dbReference type="EMBL" id="TSH97563.1"/>
    </source>
</evidence>